<proteinExistence type="predicted"/>
<dbReference type="RefSeq" id="WP_151969990.1">
    <property type="nucleotide sequence ID" value="NZ_AP019860.1"/>
</dbReference>
<accession>A0A5S9IPV7</accession>
<sequence length="157" mass="18074">MKIYYLIAVCFFVACSSQIRCQFPKENCDALVKNEREHREKLAVEMGDLLKKNTYKKEDICKIVAEIDDMLNIIDANTNINSQWLKSKLASLRDLFPDIATKKTFTTHMKTPLDKCLIVDNCALQKDIYEIVKCHLCILRKTLSSTCDLQTEKCPCS</sequence>
<name>A0A5S9IPV7_UABAM</name>
<dbReference type="Proteomes" id="UP000326354">
    <property type="component" value="Chromosome"/>
</dbReference>
<dbReference type="KEGG" id="uam:UABAM_04285"/>
<dbReference type="PROSITE" id="PS51257">
    <property type="entry name" value="PROKAR_LIPOPROTEIN"/>
    <property type="match status" value="1"/>
</dbReference>
<protein>
    <submittedName>
        <fullName evidence="1">Uncharacterized protein</fullName>
    </submittedName>
</protein>
<organism evidence="1 2">
    <name type="scientific">Uabimicrobium amorphum</name>
    <dbReference type="NCBI Taxonomy" id="2596890"/>
    <lineage>
        <taxon>Bacteria</taxon>
        <taxon>Pseudomonadati</taxon>
        <taxon>Planctomycetota</taxon>
        <taxon>Candidatus Uabimicrobiia</taxon>
        <taxon>Candidatus Uabimicrobiales</taxon>
        <taxon>Candidatus Uabimicrobiaceae</taxon>
        <taxon>Candidatus Uabimicrobium</taxon>
    </lineage>
</organism>
<evidence type="ECO:0000313" key="1">
    <source>
        <dbReference type="EMBL" id="BBM85903.1"/>
    </source>
</evidence>
<dbReference type="AlphaFoldDB" id="A0A5S9IPV7"/>
<dbReference type="EMBL" id="AP019860">
    <property type="protein sequence ID" value="BBM85903.1"/>
    <property type="molecule type" value="Genomic_DNA"/>
</dbReference>
<evidence type="ECO:0000313" key="2">
    <source>
        <dbReference type="Proteomes" id="UP000326354"/>
    </source>
</evidence>
<reference evidence="1 2" key="1">
    <citation type="submission" date="2019-08" db="EMBL/GenBank/DDBJ databases">
        <title>Complete genome sequence of Candidatus Uab amorphum.</title>
        <authorList>
            <person name="Shiratori T."/>
            <person name="Suzuki S."/>
            <person name="Kakizawa Y."/>
            <person name="Ishida K."/>
        </authorList>
    </citation>
    <scope>NUCLEOTIDE SEQUENCE [LARGE SCALE GENOMIC DNA]</scope>
    <source>
        <strain evidence="1 2">SRT547</strain>
    </source>
</reference>
<keyword evidence="2" id="KW-1185">Reference proteome</keyword>
<gene>
    <name evidence="1" type="ORF">UABAM_04285</name>
</gene>